<evidence type="ECO:0000256" key="3">
    <source>
        <dbReference type="ARBA" id="ARBA00023136"/>
    </source>
</evidence>
<protein>
    <submittedName>
        <fullName evidence="5">UPF0226 membrane protein</fullName>
    </submittedName>
</protein>
<keyword evidence="3 4" id="KW-0472">Membrane</keyword>
<dbReference type="InterPro" id="IPR011701">
    <property type="entry name" value="MFS"/>
</dbReference>
<dbReference type="GO" id="GO:0022857">
    <property type="term" value="F:transmembrane transporter activity"/>
    <property type="evidence" value="ECO:0007669"/>
    <property type="project" value="InterPro"/>
</dbReference>
<evidence type="ECO:0000313" key="5">
    <source>
        <dbReference type="EMBL" id="ASC05602.1"/>
    </source>
</evidence>
<dbReference type="Gene3D" id="1.20.1250.20">
    <property type="entry name" value="MFS general substrate transporter like domains"/>
    <property type="match status" value="1"/>
</dbReference>
<dbReference type="Proteomes" id="UP000196816">
    <property type="component" value="Chromosome"/>
</dbReference>
<dbReference type="Pfam" id="PF07690">
    <property type="entry name" value="MFS_1"/>
    <property type="match status" value="1"/>
</dbReference>
<gene>
    <name evidence="5" type="ORF">S101468_01343</name>
</gene>
<feature type="transmembrane region" description="Helical" evidence="4">
    <location>
        <begin position="77"/>
        <end position="96"/>
    </location>
</feature>
<evidence type="ECO:0000256" key="4">
    <source>
        <dbReference type="SAM" id="Phobius"/>
    </source>
</evidence>
<organism evidence="5 6">
    <name type="scientific">Acetobacter pasteurianus subsp. pasteurianus</name>
    <dbReference type="NCBI Taxonomy" id="481145"/>
    <lineage>
        <taxon>Bacteria</taxon>
        <taxon>Pseudomonadati</taxon>
        <taxon>Pseudomonadota</taxon>
        <taxon>Alphaproteobacteria</taxon>
        <taxon>Acetobacterales</taxon>
        <taxon>Acetobacteraceae</taxon>
        <taxon>Acetobacter</taxon>
    </lineage>
</organism>
<evidence type="ECO:0000313" key="6">
    <source>
        <dbReference type="Proteomes" id="UP000196816"/>
    </source>
</evidence>
<dbReference type="EMBL" id="CP021922">
    <property type="protein sequence ID" value="ASC05602.1"/>
    <property type="molecule type" value="Genomic_DNA"/>
</dbReference>
<dbReference type="AlphaFoldDB" id="A0AAC9X116"/>
<dbReference type="SUPFAM" id="SSF103473">
    <property type="entry name" value="MFS general substrate transporter"/>
    <property type="match status" value="1"/>
</dbReference>
<accession>A0AAC9X116</accession>
<proteinExistence type="predicted"/>
<evidence type="ECO:0000256" key="1">
    <source>
        <dbReference type="ARBA" id="ARBA00022692"/>
    </source>
</evidence>
<dbReference type="InterPro" id="IPR052714">
    <property type="entry name" value="MFS_Exporter"/>
</dbReference>
<sequence length="106" mass="10860">MCIGYGHSPIWANIGAALTGAGFSLLFPALGVGAVARTKPENKGIAVGAFSVFLDIALGLSGPVLGFIIPFWGYQGLFLTTALMSLIGVGICALVYRKENGSSISP</sequence>
<feature type="transmembrane region" description="Helical" evidence="4">
    <location>
        <begin position="14"/>
        <end position="35"/>
    </location>
</feature>
<keyword evidence="1 4" id="KW-0812">Transmembrane</keyword>
<dbReference type="PANTHER" id="PTHR23531:SF1">
    <property type="entry name" value="QUINOLENE RESISTANCE PROTEIN NORA"/>
    <property type="match status" value="1"/>
</dbReference>
<dbReference type="PANTHER" id="PTHR23531">
    <property type="entry name" value="QUINOLENE RESISTANCE PROTEIN NORA"/>
    <property type="match status" value="1"/>
</dbReference>
<dbReference type="InterPro" id="IPR036259">
    <property type="entry name" value="MFS_trans_sf"/>
</dbReference>
<reference evidence="5 6" key="1">
    <citation type="submission" date="2017-06" db="EMBL/GenBank/DDBJ databases">
        <title>Genome sequence of Acetobacter pasteurianus subsp. pasteurianus strain SRCM101468.</title>
        <authorList>
            <person name="Cho S.H."/>
        </authorList>
    </citation>
    <scope>NUCLEOTIDE SEQUENCE [LARGE SCALE GENOMIC DNA]</scope>
    <source>
        <strain evidence="5 6">SRCM101468</strain>
    </source>
</reference>
<feature type="transmembrane region" description="Helical" evidence="4">
    <location>
        <begin position="47"/>
        <end position="71"/>
    </location>
</feature>
<name>A0AAC9X116_ACEPA</name>
<keyword evidence="2 4" id="KW-1133">Transmembrane helix</keyword>
<evidence type="ECO:0000256" key="2">
    <source>
        <dbReference type="ARBA" id="ARBA00022989"/>
    </source>
</evidence>